<feature type="transmembrane region" description="Helical" evidence="1">
    <location>
        <begin position="33"/>
        <end position="55"/>
    </location>
</feature>
<keyword evidence="1" id="KW-0812">Transmembrane</keyword>
<dbReference type="InterPro" id="IPR012338">
    <property type="entry name" value="Beta-lactam/transpept-like"/>
</dbReference>
<organism evidence="2">
    <name type="scientific">Aplanochytrium stocchinoi</name>
    <dbReference type="NCBI Taxonomy" id="215587"/>
    <lineage>
        <taxon>Eukaryota</taxon>
        <taxon>Sar</taxon>
        <taxon>Stramenopiles</taxon>
        <taxon>Bigyra</taxon>
        <taxon>Labyrinthulomycetes</taxon>
        <taxon>Thraustochytrida</taxon>
        <taxon>Thraustochytriidae</taxon>
        <taxon>Aplanochytrium</taxon>
    </lineage>
</organism>
<feature type="transmembrane region" description="Helical" evidence="1">
    <location>
        <begin position="408"/>
        <end position="435"/>
    </location>
</feature>
<gene>
    <name evidence="2" type="ORF">ASTO00021_LOCUS1223</name>
</gene>
<dbReference type="Gene3D" id="3.40.710.10">
    <property type="entry name" value="DD-peptidase/beta-lactamase superfamily"/>
    <property type="match status" value="1"/>
</dbReference>
<proteinExistence type="predicted"/>
<evidence type="ECO:0008006" key="3">
    <source>
        <dbReference type="Google" id="ProtNLM"/>
    </source>
</evidence>
<evidence type="ECO:0000313" key="2">
    <source>
        <dbReference type="EMBL" id="CAE0430869.1"/>
    </source>
</evidence>
<protein>
    <recommendedName>
        <fullName evidence="3">Beta-lactamase-related domain-containing protein</fullName>
    </recommendedName>
</protein>
<dbReference type="AlphaFoldDB" id="A0A7S3LJQ5"/>
<keyword evidence="1" id="KW-0472">Membrane</keyword>
<evidence type="ECO:0000256" key="1">
    <source>
        <dbReference type="SAM" id="Phobius"/>
    </source>
</evidence>
<dbReference type="EMBL" id="HBIN01001921">
    <property type="protein sequence ID" value="CAE0430869.1"/>
    <property type="molecule type" value="Transcribed_RNA"/>
</dbReference>
<dbReference type="InterPro" id="IPR050789">
    <property type="entry name" value="Diverse_Enzym_Activities"/>
</dbReference>
<accession>A0A7S3LJQ5</accession>
<reference evidence="2" key="1">
    <citation type="submission" date="2021-01" db="EMBL/GenBank/DDBJ databases">
        <authorList>
            <person name="Corre E."/>
            <person name="Pelletier E."/>
            <person name="Niang G."/>
            <person name="Scheremetjew M."/>
            <person name="Finn R."/>
            <person name="Kale V."/>
            <person name="Holt S."/>
            <person name="Cochrane G."/>
            <person name="Meng A."/>
            <person name="Brown T."/>
            <person name="Cohen L."/>
        </authorList>
    </citation>
    <scope>NUCLEOTIDE SEQUENCE</scope>
    <source>
        <strain evidence="2">GSBS06</strain>
    </source>
</reference>
<dbReference type="PANTHER" id="PTHR43283">
    <property type="entry name" value="BETA-LACTAMASE-RELATED"/>
    <property type="match status" value="1"/>
</dbReference>
<keyword evidence="1" id="KW-1133">Transmembrane helix</keyword>
<dbReference type="SUPFAM" id="SSF56601">
    <property type="entry name" value="beta-lactamase/transpeptidase-like"/>
    <property type="match status" value="1"/>
</dbReference>
<sequence length="456" mass="51020">MEAEKERNGLKQACCYNGCCLFFFPNKHCGKAVCCWIAVVVVLTIVASFKVWYYAFGALLGQGLEKELRDVIPKSIETDDWGPVEEIYNDYPFLGQSVLIVGGKNGRLTVSRGNGKIAEKDQKMPIASASKWVSATVVYCVIEDPNSNLTTESRPGDYFPFWSCSNPADKRCTDITVEKLLAFRHGLSAEVERDFTDGDWEAYVEKVFNEPYDQSRFDTFEYGSVGLYVGGLMALKEKQKQANYTNANWDDLLEECVSIPATITDAPKRYDAFSNGKFTYDYDFQTKSSNGYNPGFPGLGGSMGASPNQYANFLEAFMNKELVTANSVYEMTRPHGDTGKTFGFDPEELEERFGITAFQEYAQGMWHAGENVTHSLGYFGFFPWLDQSASNSTDHFYGVLAIQAEEQLALIMSIAGPVILLPITALAALFTFLCLSHRNERKRTEESETIVKNDDI</sequence>
<name>A0A7S3LJQ5_9STRA</name>